<protein>
    <submittedName>
        <fullName evidence="5">Helix-turn-helix transcriptional regulator</fullName>
    </submittedName>
</protein>
<dbReference type="Proteomes" id="UP001597180">
    <property type="component" value="Unassembled WGS sequence"/>
</dbReference>
<keyword evidence="3" id="KW-0804">Transcription</keyword>
<dbReference type="InterPro" id="IPR020449">
    <property type="entry name" value="Tscrpt_reg_AraC-type_HTH"/>
</dbReference>
<dbReference type="PANTHER" id="PTHR43280:SF28">
    <property type="entry name" value="HTH-TYPE TRANSCRIPTIONAL ACTIVATOR RHAS"/>
    <property type="match status" value="1"/>
</dbReference>
<gene>
    <name evidence="5" type="ORF">ACFQ4B_29515</name>
</gene>
<keyword evidence="2" id="KW-0238">DNA-binding</keyword>
<accession>A0ABW3UWV1</accession>
<dbReference type="PANTHER" id="PTHR43280">
    <property type="entry name" value="ARAC-FAMILY TRANSCRIPTIONAL REGULATOR"/>
    <property type="match status" value="1"/>
</dbReference>
<dbReference type="SMART" id="SM00342">
    <property type="entry name" value="HTH_ARAC"/>
    <property type="match status" value="1"/>
</dbReference>
<dbReference type="PROSITE" id="PS01124">
    <property type="entry name" value="HTH_ARAC_FAMILY_2"/>
    <property type="match status" value="1"/>
</dbReference>
<evidence type="ECO:0000256" key="1">
    <source>
        <dbReference type="ARBA" id="ARBA00023015"/>
    </source>
</evidence>
<dbReference type="InterPro" id="IPR009057">
    <property type="entry name" value="Homeodomain-like_sf"/>
</dbReference>
<feature type="domain" description="HTH araC/xylS-type" evidence="4">
    <location>
        <begin position="186"/>
        <end position="284"/>
    </location>
</feature>
<evidence type="ECO:0000256" key="3">
    <source>
        <dbReference type="ARBA" id="ARBA00023163"/>
    </source>
</evidence>
<keyword evidence="1" id="KW-0805">Transcription regulation</keyword>
<dbReference type="Gene3D" id="1.10.10.60">
    <property type="entry name" value="Homeodomain-like"/>
    <property type="match status" value="2"/>
</dbReference>
<evidence type="ECO:0000259" key="4">
    <source>
        <dbReference type="PROSITE" id="PS01124"/>
    </source>
</evidence>
<proteinExistence type="predicted"/>
<dbReference type="PRINTS" id="PR00032">
    <property type="entry name" value="HTHARAC"/>
</dbReference>
<sequence length="290" mass="33855">MDCLELRIPPMPHLMTVGFSKPVKGTVHYERSFPLYDIILVKKGAFYMTEDHIEYEIPENGMLILEPNRRHWGHQPSPEGTEVYYLHLMHEPPLRTVAANEVQWTAVSPSPTYRDLEPGIQLMYLPKFGPIETGELFPLLDQMLMLKNRFSLENQLPLQALLGQFFVALQKNLRTQTISRSQKLSEQIINYLYMSSDRPFRLDDLSGHFNFHIDYLSKCLKKHTGLTPLQYANRIKIERAKLLLHNTDLPLKEIVMQVGFTDYNYFLRMFRQHTGISPAKYRSGYLHSLS</sequence>
<comment type="caution">
    <text evidence="5">The sequence shown here is derived from an EMBL/GenBank/DDBJ whole genome shotgun (WGS) entry which is preliminary data.</text>
</comment>
<dbReference type="InterPro" id="IPR037923">
    <property type="entry name" value="HTH-like"/>
</dbReference>
<evidence type="ECO:0000256" key="2">
    <source>
        <dbReference type="ARBA" id="ARBA00023125"/>
    </source>
</evidence>
<reference evidence="6" key="1">
    <citation type="journal article" date="2019" name="Int. J. Syst. Evol. Microbiol.">
        <title>The Global Catalogue of Microorganisms (GCM) 10K type strain sequencing project: providing services to taxonomists for standard genome sequencing and annotation.</title>
        <authorList>
            <consortium name="The Broad Institute Genomics Platform"/>
            <consortium name="The Broad Institute Genome Sequencing Center for Infectious Disease"/>
            <person name="Wu L."/>
            <person name="Ma J."/>
        </authorList>
    </citation>
    <scope>NUCLEOTIDE SEQUENCE [LARGE SCALE GENOMIC DNA]</scope>
    <source>
        <strain evidence="6">CCUG 53270</strain>
    </source>
</reference>
<dbReference type="RefSeq" id="WP_345590624.1">
    <property type="nucleotide sequence ID" value="NZ_BAABJG010000023.1"/>
</dbReference>
<dbReference type="EMBL" id="JBHTLU010000043">
    <property type="protein sequence ID" value="MFD1224251.1"/>
    <property type="molecule type" value="Genomic_DNA"/>
</dbReference>
<dbReference type="SUPFAM" id="SSF51215">
    <property type="entry name" value="Regulatory protein AraC"/>
    <property type="match status" value="1"/>
</dbReference>
<dbReference type="InterPro" id="IPR018060">
    <property type="entry name" value="HTH_AraC"/>
</dbReference>
<dbReference type="SUPFAM" id="SSF46689">
    <property type="entry name" value="Homeodomain-like"/>
    <property type="match status" value="2"/>
</dbReference>
<evidence type="ECO:0000313" key="6">
    <source>
        <dbReference type="Proteomes" id="UP001597180"/>
    </source>
</evidence>
<keyword evidence="6" id="KW-1185">Reference proteome</keyword>
<organism evidence="5 6">
    <name type="scientific">Paenibacillus vulneris</name>
    <dbReference type="NCBI Taxonomy" id="1133364"/>
    <lineage>
        <taxon>Bacteria</taxon>
        <taxon>Bacillati</taxon>
        <taxon>Bacillota</taxon>
        <taxon>Bacilli</taxon>
        <taxon>Bacillales</taxon>
        <taxon>Paenibacillaceae</taxon>
        <taxon>Paenibacillus</taxon>
    </lineage>
</organism>
<evidence type="ECO:0000313" key="5">
    <source>
        <dbReference type="EMBL" id="MFD1224251.1"/>
    </source>
</evidence>
<name>A0ABW3UWV1_9BACL</name>
<dbReference type="Pfam" id="PF12833">
    <property type="entry name" value="HTH_18"/>
    <property type="match status" value="1"/>
</dbReference>